<dbReference type="GO" id="GO:0046872">
    <property type="term" value="F:metal ion binding"/>
    <property type="evidence" value="ECO:0007669"/>
    <property type="project" value="UniProtKB-KW"/>
</dbReference>
<evidence type="ECO:0008006" key="6">
    <source>
        <dbReference type="Google" id="ProtNLM"/>
    </source>
</evidence>
<reference evidence="4 5" key="1">
    <citation type="journal article" date="2019" name="Nat. Microbiol.">
        <title>Mediterranean grassland soil C-N compound turnover is dependent on rainfall and depth, and is mediated by genomically divergent microorganisms.</title>
        <authorList>
            <person name="Diamond S."/>
            <person name="Andeer P.F."/>
            <person name="Li Z."/>
            <person name="Crits-Christoph A."/>
            <person name="Burstein D."/>
            <person name="Anantharaman K."/>
            <person name="Lane K.R."/>
            <person name="Thomas B.C."/>
            <person name="Pan C."/>
            <person name="Northen T.R."/>
            <person name="Banfield J.F."/>
        </authorList>
    </citation>
    <scope>NUCLEOTIDE SEQUENCE [LARGE SCALE GENOMIC DNA]</scope>
    <source>
        <strain evidence="4">WS_11</strain>
    </source>
</reference>
<keyword evidence="2 3" id="KW-0479">Metal-binding</keyword>
<dbReference type="SUPFAM" id="SSF109854">
    <property type="entry name" value="DinB/YfiT-like putative metalloenzymes"/>
    <property type="match status" value="1"/>
</dbReference>
<sequence>MSPSSSRELETFFATWEQEAKRTTRLLASLPLDRYDFRPDEGGRSLGELAWHLAEIDGWFSHCITTGEFRRDAKVPDMERPRAVEALAPGYERVHRAAVERLRALKPEDLDRSMPFMGGTTMVIRDLLWYAMLHHAIHHRGQLTLMCRLAGGKGPGMYGPSREETAAMRAKAGA</sequence>
<dbReference type="Proteomes" id="UP000319771">
    <property type="component" value="Unassembled WGS sequence"/>
</dbReference>
<feature type="binding site" evidence="3">
    <location>
        <position position="52"/>
    </location>
    <ligand>
        <name>a divalent metal cation</name>
        <dbReference type="ChEBI" id="CHEBI:60240"/>
    </ligand>
</feature>
<feature type="binding site" evidence="3">
    <location>
        <position position="139"/>
    </location>
    <ligand>
        <name>a divalent metal cation</name>
        <dbReference type="ChEBI" id="CHEBI:60240"/>
    </ligand>
</feature>
<dbReference type="AlphaFoldDB" id="A0A538U6G0"/>
<comment type="caution">
    <text evidence="4">The sequence shown here is derived from an EMBL/GenBank/DDBJ whole genome shotgun (WGS) entry which is preliminary data.</text>
</comment>
<evidence type="ECO:0000256" key="3">
    <source>
        <dbReference type="PIRSR" id="PIRSR607837-1"/>
    </source>
</evidence>
<feature type="binding site" evidence="3">
    <location>
        <position position="135"/>
    </location>
    <ligand>
        <name>a divalent metal cation</name>
        <dbReference type="ChEBI" id="CHEBI:60240"/>
    </ligand>
</feature>
<protein>
    <recommendedName>
        <fullName evidence="6">DUF664 domain-containing protein</fullName>
    </recommendedName>
</protein>
<evidence type="ECO:0000313" key="5">
    <source>
        <dbReference type="Proteomes" id="UP000319771"/>
    </source>
</evidence>
<evidence type="ECO:0000256" key="1">
    <source>
        <dbReference type="ARBA" id="ARBA00008635"/>
    </source>
</evidence>
<dbReference type="InterPro" id="IPR007837">
    <property type="entry name" value="DinB"/>
</dbReference>
<dbReference type="Gene3D" id="1.20.120.450">
    <property type="entry name" value="dinb family like domain"/>
    <property type="match status" value="1"/>
</dbReference>
<name>A0A538U6G0_UNCEI</name>
<evidence type="ECO:0000256" key="2">
    <source>
        <dbReference type="ARBA" id="ARBA00022723"/>
    </source>
</evidence>
<organism evidence="4 5">
    <name type="scientific">Eiseniibacteriota bacterium</name>
    <dbReference type="NCBI Taxonomy" id="2212470"/>
    <lineage>
        <taxon>Bacteria</taxon>
        <taxon>Candidatus Eiseniibacteriota</taxon>
    </lineage>
</organism>
<dbReference type="InterPro" id="IPR034660">
    <property type="entry name" value="DinB/YfiT-like"/>
</dbReference>
<evidence type="ECO:0000313" key="4">
    <source>
        <dbReference type="EMBL" id="TMQ71486.1"/>
    </source>
</evidence>
<gene>
    <name evidence="4" type="ORF">E6K81_09950</name>
</gene>
<proteinExistence type="inferred from homology"/>
<dbReference type="EMBL" id="VBPB01000161">
    <property type="protein sequence ID" value="TMQ71486.1"/>
    <property type="molecule type" value="Genomic_DNA"/>
</dbReference>
<accession>A0A538U6G0</accession>
<comment type="similarity">
    <text evidence="1">Belongs to the DinB family.</text>
</comment>
<dbReference type="Pfam" id="PF05163">
    <property type="entry name" value="DinB"/>
    <property type="match status" value="1"/>
</dbReference>